<organism evidence="2 3">
    <name type="scientific">Cymbomonas tetramitiformis</name>
    <dbReference type="NCBI Taxonomy" id="36881"/>
    <lineage>
        <taxon>Eukaryota</taxon>
        <taxon>Viridiplantae</taxon>
        <taxon>Chlorophyta</taxon>
        <taxon>Pyramimonadophyceae</taxon>
        <taxon>Pyramimonadales</taxon>
        <taxon>Pyramimonadaceae</taxon>
        <taxon>Cymbomonas</taxon>
    </lineage>
</organism>
<dbReference type="EMBL" id="LGRX02028378">
    <property type="protein sequence ID" value="KAK3248146.1"/>
    <property type="molecule type" value="Genomic_DNA"/>
</dbReference>
<dbReference type="AlphaFoldDB" id="A0AAE0C477"/>
<accession>A0AAE0C477</accession>
<comment type="caution">
    <text evidence="2">The sequence shown here is derived from an EMBL/GenBank/DDBJ whole genome shotgun (WGS) entry which is preliminary data.</text>
</comment>
<feature type="region of interest" description="Disordered" evidence="1">
    <location>
        <begin position="228"/>
        <end position="265"/>
    </location>
</feature>
<dbReference type="PANTHER" id="PTHR37490:SF2">
    <property type="match status" value="1"/>
</dbReference>
<feature type="compositionally biased region" description="Basic and acidic residues" evidence="1">
    <location>
        <begin position="584"/>
        <end position="640"/>
    </location>
</feature>
<reference evidence="2 3" key="1">
    <citation type="journal article" date="2015" name="Genome Biol. Evol.">
        <title>Comparative Genomics of a Bacterivorous Green Alga Reveals Evolutionary Causalities and Consequences of Phago-Mixotrophic Mode of Nutrition.</title>
        <authorList>
            <person name="Burns J.A."/>
            <person name="Paasch A."/>
            <person name="Narechania A."/>
            <person name="Kim E."/>
        </authorList>
    </citation>
    <scope>NUCLEOTIDE SEQUENCE [LARGE SCALE GENOMIC DNA]</scope>
    <source>
        <strain evidence="2 3">PLY_AMNH</strain>
    </source>
</reference>
<feature type="compositionally biased region" description="Polar residues" evidence="1">
    <location>
        <begin position="379"/>
        <end position="390"/>
    </location>
</feature>
<feature type="region of interest" description="Disordered" evidence="1">
    <location>
        <begin position="377"/>
        <end position="399"/>
    </location>
</feature>
<proteinExistence type="predicted"/>
<dbReference type="PANTHER" id="PTHR37490">
    <property type="entry name" value="EXPRESSED PROTEIN"/>
    <property type="match status" value="1"/>
</dbReference>
<keyword evidence="3" id="KW-1185">Reference proteome</keyword>
<name>A0AAE0C477_9CHLO</name>
<protein>
    <submittedName>
        <fullName evidence="2">Uncharacterized protein</fullName>
    </submittedName>
</protein>
<gene>
    <name evidence="2" type="ORF">CYMTET_42379</name>
</gene>
<evidence type="ECO:0000313" key="3">
    <source>
        <dbReference type="Proteomes" id="UP001190700"/>
    </source>
</evidence>
<sequence>MSRVSVPEWTASSSALHLRDIWANGTAQVAAVSGSVFNIAPSLSRLFSTDRTPKAHLQLVFSLSGPLQRPNLSWAASYGEIQVYHEGKGEGRKIARVFPHLSVTHNKPVASGDPPEVFHFLEHVVKHYDDLANITVFLGKFALYSPDITSLLDANGAWGAVQPLGGPDPNGTLHVQRRQATLGAANMSRFLAENDRHFCLVQQNSILEREARVPPAWVDALDHGADSQAAGEAEYEEEHDEGDYTEEDGGHIADEGDHKEEDGGHIANASSPLCVVWDNLRLGGACPRVFPVSYKNVFAVSRDQIRSRSKSFYERLQRWALKRPRAYGHAIERLWLPIFGYAYPETGTFPDAASTPLQHPDISDSTILHHHILHHQHPDSTTSISGNPDSLATEEEVDEGQEDHLSEGSLVAVILAGPPDHNHKKGLPGSEFTNSLLHHIILQLSGKFDVAMFIACSSDDEAEIWRREVIEPLSHALFFSQYGHLRQAYELLLRFEQLNPQKFDYIVKTRIDLLYKADNFLNPRWLMALPSMHIGVPSTEFHMYDRWAERNNADEFILPDQMAFGRREVMDVYFGLFEEGERSEGTERDERAKMVERAEGAKMDERVGRHERDAMAERAEKSEKARRRRDERGEGAERDAINAMDESDERAKMG</sequence>
<feature type="region of interest" description="Disordered" evidence="1">
    <location>
        <begin position="584"/>
        <end position="654"/>
    </location>
</feature>
<feature type="compositionally biased region" description="Acidic residues" evidence="1">
    <location>
        <begin position="233"/>
        <end position="247"/>
    </location>
</feature>
<dbReference type="Proteomes" id="UP001190700">
    <property type="component" value="Unassembled WGS sequence"/>
</dbReference>
<feature type="compositionally biased region" description="Basic and acidic residues" evidence="1">
    <location>
        <begin position="248"/>
        <end position="264"/>
    </location>
</feature>
<evidence type="ECO:0000313" key="2">
    <source>
        <dbReference type="EMBL" id="KAK3248146.1"/>
    </source>
</evidence>
<evidence type="ECO:0000256" key="1">
    <source>
        <dbReference type="SAM" id="MobiDB-lite"/>
    </source>
</evidence>